<accession>A0ABN4UX54</accession>
<proteinExistence type="predicted"/>
<keyword evidence="3" id="KW-1185">Reference proteome</keyword>
<name>A0ABN4UX54_9BACT</name>
<dbReference type="Gene3D" id="3.40.50.720">
    <property type="entry name" value="NAD(P)-binding Rossmann-like Domain"/>
    <property type="match status" value="1"/>
</dbReference>
<feature type="domain" description="NAD-dependent epimerase/dehydratase" evidence="1">
    <location>
        <begin position="2"/>
        <end position="227"/>
    </location>
</feature>
<dbReference type="Pfam" id="PF01370">
    <property type="entry name" value="Epimerase"/>
    <property type="match status" value="1"/>
</dbReference>
<reference evidence="2 3" key="1">
    <citation type="submission" date="2014-02" db="EMBL/GenBank/DDBJ databases">
        <title>Diversity of Thermotogales isolates from hydrothermal vents.</title>
        <authorList>
            <person name="Haverkamp T.H.A."/>
            <person name="Lossouarn J."/>
            <person name="Geslin C."/>
            <person name="Nesbo C.L."/>
        </authorList>
    </citation>
    <scope>NUCLEOTIDE SEQUENCE [LARGE SCALE GENOMIC DNA]</scope>
    <source>
        <strain evidence="2 3">431</strain>
    </source>
</reference>
<evidence type="ECO:0000259" key="1">
    <source>
        <dbReference type="Pfam" id="PF01370"/>
    </source>
</evidence>
<dbReference type="Proteomes" id="UP000185490">
    <property type="component" value="Chromosome"/>
</dbReference>
<dbReference type="PANTHER" id="PTHR48079:SF6">
    <property type="entry name" value="NAD(P)-BINDING DOMAIN-CONTAINING PROTEIN-RELATED"/>
    <property type="match status" value="1"/>
</dbReference>
<protein>
    <submittedName>
        <fullName evidence="2">Epimerase</fullName>
    </submittedName>
</protein>
<dbReference type="PANTHER" id="PTHR48079">
    <property type="entry name" value="PROTEIN YEEZ"/>
    <property type="match status" value="1"/>
</dbReference>
<dbReference type="InterPro" id="IPR051783">
    <property type="entry name" value="NAD(P)-dependent_oxidoreduct"/>
</dbReference>
<dbReference type="SUPFAM" id="SSF51735">
    <property type="entry name" value="NAD(P)-binding Rossmann-fold domains"/>
    <property type="match status" value="1"/>
</dbReference>
<evidence type="ECO:0000313" key="3">
    <source>
        <dbReference type="Proteomes" id="UP000185490"/>
    </source>
</evidence>
<dbReference type="RefSeq" id="WP_012058026.1">
    <property type="nucleotide sequence ID" value="NZ_CP007389.1"/>
</dbReference>
<evidence type="ECO:0000313" key="2">
    <source>
        <dbReference type="EMBL" id="APT74695.1"/>
    </source>
</evidence>
<dbReference type="EMBL" id="CP007389">
    <property type="protein sequence ID" value="APT74695.1"/>
    <property type="molecule type" value="Genomic_DNA"/>
</dbReference>
<organism evidence="2 3">
    <name type="scientific">Thermosipho melanesiensis</name>
    <dbReference type="NCBI Taxonomy" id="46541"/>
    <lineage>
        <taxon>Bacteria</taxon>
        <taxon>Thermotogati</taxon>
        <taxon>Thermotogota</taxon>
        <taxon>Thermotogae</taxon>
        <taxon>Thermotogales</taxon>
        <taxon>Fervidobacteriaceae</taxon>
        <taxon>Thermosipho</taxon>
    </lineage>
</organism>
<sequence length="335" mass="37654">MIFITGGSGHLGNVLIRKLKNSGERIVALVHPKDNCVSLEGLDVKIVKGDIRDYETVKKFARNADLIIHLAAYISILPWKKKKVFSVNVNGTRNIINICMKTGKRLIYVSSVHAFEEPRQRAIINEETKIDPKKTSGVYGKSKATAALEILNAAKAGLDVVTICPTGIIGPYDFKPSEMGKFFLKYLSGKLKYIIDGSFDFVDVRDVADGIIALSEKGKKGEFYILGNKTFSITEIVKLLNKITGYKTIPKIINQKLAYSASLFSITFGLLTNNTPIFTPYSIHTLTRNYTFSHEKAKKEINYTPRPIGETLFDTLNWFKYSKEKLLNFTHLYHT</sequence>
<dbReference type="InterPro" id="IPR001509">
    <property type="entry name" value="Epimerase_deHydtase"/>
</dbReference>
<gene>
    <name evidence="2" type="ORF">BW47_09635</name>
</gene>
<dbReference type="InterPro" id="IPR036291">
    <property type="entry name" value="NAD(P)-bd_dom_sf"/>
</dbReference>